<evidence type="ECO:0000313" key="2">
    <source>
        <dbReference type="Proteomes" id="UP000198211"/>
    </source>
</evidence>
<reference evidence="2" key="1">
    <citation type="submission" date="2017-03" db="EMBL/GenBank/DDBJ databases">
        <title>Phytopthora megakarya and P. palmivora, two closely related causual agents of cacao black pod achieved similar genome size and gene model numbers by different mechanisms.</title>
        <authorList>
            <person name="Ali S."/>
            <person name="Shao J."/>
            <person name="Larry D.J."/>
            <person name="Kronmiller B."/>
            <person name="Shen D."/>
            <person name="Strem M.D."/>
            <person name="Melnick R.L."/>
            <person name="Guiltinan M.J."/>
            <person name="Tyler B.M."/>
            <person name="Meinhardt L.W."/>
            <person name="Bailey B.A."/>
        </authorList>
    </citation>
    <scope>NUCLEOTIDE SEQUENCE [LARGE SCALE GENOMIC DNA]</scope>
    <source>
        <strain evidence="2">zdho120</strain>
    </source>
</reference>
<dbReference type="OrthoDB" id="154632at2759"/>
<accession>A0A225VJ93</accession>
<protein>
    <submittedName>
        <fullName evidence="1">Uncharacterized protein</fullName>
    </submittedName>
</protein>
<keyword evidence="2" id="KW-1185">Reference proteome</keyword>
<comment type="caution">
    <text evidence="1">The sequence shown here is derived from an EMBL/GenBank/DDBJ whole genome shotgun (WGS) entry which is preliminary data.</text>
</comment>
<gene>
    <name evidence="1" type="ORF">PHMEG_00023468</name>
</gene>
<dbReference type="Proteomes" id="UP000198211">
    <property type="component" value="Unassembled WGS sequence"/>
</dbReference>
<evidence type="ECO:0000313" key="1">
    <source>
        <dbReference type="EMBL" id="OWZ04600.1"/>
    </source>
</evidence>
<sequence length="124" mass="13561">MIPTVTQALEVFSERDQVRENLSILTYTEEEEVLDYFDAEWDERNVVSATSPLRRASMETICSSCAVTDSASVLGVCTTPTSLPQRTSSSLLLSIGETLSLSKAPTTTTLYRPSDLGIHHTSAM</sequence>
<organism evidence="1 2">
    <name type="scientific">Phytophthora megakarya</name>
    <dbReference type="NCBI Taxonomy" id="4795"/>
    <lineage>
        <taxon>Eukaryota</taxon>
        <taxon>Sar</taxon>
        <taxon>Stramenopiles</taxon>
        <taxon>Oomycota</taxon>
        <taxon>Peronosporomycetes</taxon>
        <taxon>Peronosporales</taxon>
        <taxon>Peronosporaceae</taxon>
        <taxon>Phytophthora</taxon>
    </lineage>
</organism>
<dbReference type="AlphaFoldDB" id="A0A225VJ93"/>
<name>A0A225VJ93_9STRA</name>
<proteinExistence type="predicted"/>
<dbReference type="EMBL" id="NBNE01004874">
    <property type="protein sequence ID" value="OWZ04600.1"/>
    <property type="molecule type" value="Genomic_DNA"/>
</dbReference>